<protein>
    <submittedName>
        <fullName evidence="1">Terminase-like family</fullName>
    </submittedName>
</protein>
<dbReference type="Gene3D" id="3.30.420.240">
    <property type="match status" value="1"/>
</dbReference>
<evidence type="ECO:0000313" key="1">
    <source>
        <dbReference type="EMBL" id="CAB4153012.1"/>
    </source>
</evidence>
<dbReference type="InterPro" id="IPR027417">
    <property type="entry name" value="P-loop_NTPase"/>
</dbReference>
<dbReference type="Gene3D" id="3.40.50.300">
    <property type="entry name" value="P-loop containing nucleotide triphosphate hydrolases"/>
    <property type="match status" value="1"/>
</dbReference>
<accession>A0A6J5N2U0</accession>
<gene>
    <name evidence="1" type="ORF">UFOVP614_44</name>
</gene>
<organism evidence="1">
    <name type="scientific">uncultured Caudovirales phage</name>
    <dbReference type="NCBI Taxonomy" id="2100421"/>
    <lineage>
        <taxon>Viruses</taxon>
        <taxon>Duplodnaviria</taxon>
        <taxon>Heunggongvirae</taxon>
        <taxon>Uroviricota</taxon>
        <taxon>Caudoviricetes</taxon>
        <taxon>Peduoviridae</taxon>
        <taxon>Maltschvirus</taxon>
        <taxon>Maltschvirus maltsch</taxon>
    </lineage>
</organism>
<name>A0A6J5N2U0_9CAUD</name>
<sequence>MQTVGLKLHNPHPAQKQVLDCDKRFIVMMAGRRFGKSLISQTISIETAVNKKRVAYITPTYQLGKIFFKEIVDLLPLEIYSKNESDLVITFITGGSIRFFTGERLDNLRGLKFHLAVIDEASFIPNLEDGWLNSIRPTLTDYKGKAIFLSTPKGKNYFFSLFSKAEPDWQSFKFTTYDNPYIDPNEIDDARRQLPEVVFEQEYMANPAENAANPFGSQHIRKCLHPVTTMPVVAYGIDLAKSVDWTVIVGLDEEGNVAYFDRFQMDWHNTKQTILRLPKCPILVDSTGVGDPILEDLQREGVMIQGLKFTSSSKQQLMEGLQAAIHQCKIGYPEGIISQELEVFEYQYTATGVKYSAPSGFHDDAVMALALAWQNFSLKRGTGRYAFL</sequence>
<dbReference type="SUPFAM" id="SSF52540">
    <property type="entry name" value="P-loop containing nucleoside triphosphate hydrolases"/>
    <property type="match status" value="1"/>
</dbReference>
<proteinExistence type="predicted"/>
<dbReference type="Pfam" id="PF03237">
    <property type="entry name" value="Terminase_6N"/>
    <property type="match status" value="1"/>
</dbReference>
<dbReference type="EMBL" id="LR796573">
    <property type="protein sequence ID" value="CAB4153012.1"/>
    <property type="molecule type" value="Genomic_DNA"/>
</dbReference>
<reference evidence="1" key="1">
    <citation type="submission" date="2020-04" db="EMBL/GenBank/DDBJ databases">
        <authorList>
            <person name="Chiriac C."/>
            <person name="Salcher M."/>
            <person name="Ghai R."/>
            <person name="Kavagutti S V."/>
        </authorList>
    </citation>
    <scope>NUCLEOTIDE SEQUENCE</scope>
</reference>